<dbReference type="EMBL" id="CABWIL020000002">
    <property type="protein sequence ID" value="CAB3961092.1"/>
    <property type="molecule type" value="Genomic_DNA"/>
</dbReference>
<protein>
    <submittedName>
        <fullName evidence="2">Uncharacterized protein</fullName>
    </submittedName>
</protein>
<gene>
    <name evidence="2" type="ORF">BLA3211_00831</name>
</gene>
<reference evidence="2 3" key="1">
    <citation type="submission" date="2020-04" db="EMBL/GenBank/DDBJ databases">
        <authorList>
            <person name="Depoorter E."/>
        </authorList>
    </citation>
    <scope>NUCLEOTIDE SEQUENCE [LARGE SCALE GENOMIC DNA]</scope>
    <source>
        <strain evidence="2 3">BCC0217</strain>
    </source>
</reference>
<accession>A0A6J5ITE8</accession>
<dbReference type="AlphaFoldDB" id="A0A6J5ITE8"/>
<name>A0A6J5ITE8_9BURK</name>
<sequence length="65" mass="6678">MIATVSRPEAATAPGDDDPAAHESAACLRPYCCNPFAAFSAFSRVGGWTPPLPDARAMPEGDATA</sequence>
<organism evidence="2 3">
    <name type="scientific">Burkholderia aenigmatica</name>
    <dbReference type="NCBI Taxonomy" id="2015348"/>
    <lineage>
        <taxon>Bacteria</taxon>
        <taxon>Pseudomonadati</taxon>
        <taxon>Pseudomonadota</taxon>
        <taxon>Betaproteobacteria</taxon>
        <taxon>Burkholderiales</taxon>
        <taxon>Burkholderiaceae</taxon>
        <taxon>Burkholderia</taxon>
        <taxon>Burkholderia cepacia complex</taxon>
    </lineage>
</organism>
<dbReference type="Proteomes" id="UP000494301">
    <property type="component" value="Unassembled WGS sequence"/>
</dbReference>
<feature type="region of interest" description="Disordered" evidence="1">
    <location>
        <begin position="1"/>
        <end position="22"/>
    </location>
</feature>
<evidence type="ECO:0000256" key="1">
    <source>
        <dbReference type="SAM" id="MobiDB-lite"/>
    </source>
</evidence>
<evidence type="ECO:0000313" key="3">
    <source>
        <dbReference type="Proteomes" id="UP000494301"/>
    </source>
</evidence>
<evidence type="ECO:0000313" key="2">
    <source>
        <dbReference type="EMBL" id="CAB3961092.1"/>
    </source>
</evidence>
<proteinExistence type="predicted"/>